<organism evidence="1 2">
    <name type="scientific">Methylopila henanensis</name>
    <dbReference type="NCBI Taxonomy" id="873516"/>
    <lineage>
        <taxon>Bacteria</taxon>
        <taxon>Pseudomonadati</taxon>
        <taxon>Pseudomonadota</taxon>
        <taxon>Alphaproteobacteria</taxon>
        <taxon>Hyphomicrobiales</taxon>
        <taxon>Methylopilaceae</taxon>
        <taxon>Methylopila</taxon>
    </lineage>
</organism>
<dbReference type="Proteomes" id="UP001597308">
    <property type="component" value="Unassembled WGS sequence"/>
</dbReference>
<evidence type="ECO:0000313" key="2">
    <source>
        <dbReference type="Proteomes" id="UP001597308"/>
    </source>
</evidence>
<keyword evidence="2" id="KW-1185">Reference proteome</keyword>
<evidence type="ECO:0000313" key="1">
    <source>
        <dbReference type="EMBL" id="MFD1703125.1"/>
    </source>
</evidence>
<dbReference type="RefSeq" id="WP_378799049.1">
    <property type="nucleotide sequence ID" value="NZ_JBHUER010000005.1"/>
</dbReference>
<sequence>MARRPVWLFGALALSVALNIAAAGFVMTSGPGKPPPRRNVDDVIGFVSQRYPDSVGDAVRARLEARRTELSQALSQMQAARRVTRETIGADPVDADAVRAAFENARAKGASFQQVIHEAIAEALPSTLPADRAKVARGEKD</sequence>
<name>A0ABW4K4X7_9HYPH</name>
<dbReference type="EMBL" id="JBHUER010000005">
    <property type="protein sequence ID" value="MFD1703125.1"/>
    <property type="molecule type" value="Genomic_DNA"/>
</dbReference>
<accession>A0ABW4K4X7</accession>
<gene>
    <name evidence="1" type="ORF">ACFSCV_08920</name>
</gene>
<comment type="caution">
    <text evidence="1">The sequence shown here is derived from an EMBL/GenBank/DDBJ whole genome shotgun (WGS) entry which is preliminary data.</text>
</comment>
<protein>
    <submittedName>
        <fullName evidence="1">Periplasmic heavy metal sensor</fullName>
    </submittedName>
</protein>
<dbReference type="InterPro" id="IPR025961">
    <property type="entry name" value="Metal_resist"/>
</dbReference>
<dbReference type="Pfam" id="PF13801">
    <property type="entry name" value="Metal_resist"/>
    <property type="match status" value="1"/>
</dbReference>
<proteinExistence type="predicted"/>
<reference evidence="2" key="1">
    <citation type="journal article" date="2019" name="Int. J. Syst. Evol. Microbiol.">
        <title>The Global Catalogue of Microorganisms (GCM) 10K type strain sequencing project: providing services to taxonomists for standard genome sequencing and annotation.</title>
        <authorList>
            <consortium name="The Broad Institute Genomics Platform"/>
            <consortium name="The Broad Institute Genome Sequencing Center for Infectious Disease"/>
            <person name="Wu L."/>
            <person name="Ma J."/>
        </authorList>
    </citation>
    <scope>NUCLEOTIDE SEQUENCE [LARGE SCALE GENOMIC DNA]</scope>
    <source>
        <strain evidence="2">KCTC 23707</strain>
    </source>
</reference>